<dbReference type="PANTHER" id="PTHR12213">
    <property type="entry name" value="CORRINOID ADENOSYLTRANSFERASE"/>
    <property type="match status" value="1"/>
</dbReference>
<keyword evidence="5 10" id="KW-0067">ATP-binding</keyword>
<dbReference type="EMBL" id="LNIX01000006">
    <property type="protein sequence ID" value="OXA52640.1"/>
    <property type="molecule type" value="Genomic_DNA"/>
</dbReference>
<comment type="caution">
    <text evidence="13">The sequence shown here is derived from an EMBL/GenBank/DDBJ whole genome shotgun (WGS) entry which is preliminary data.</text>
</comment>
<comment type="catalytic activity">
    <reaction evidence="6">
        <text>cob(I)alamin-[corrinoid adenosyltransferase] + ATP = apo-[corrinoid adenosyltransferase] + adenosylcob(III)alamin + triphosphate</text>
        <dbReference type="Rhea" id="RHEA:56796"/>
        <dbReference type="Rhea" id="RHEA-COMP:14743"/>
        <dbReference type="Rhea" id="RHEA-COMP:14744"/>
        <dbReference type="ChEBI" id="CHEBI:18036"/>
        <dbReference type="ChEBI" id="CHEBI:18408"/>
        <dbReference type="ChEBI" id="CHEBI:30616"/>
        <dbReference type="ChEBI" id="CHEBI:60488"/>
        <dbReference type="ChEBI" id="CHEBI:83228"/>
    </reaction>
    <physiologicalReaction direction="left-to-right" evidence="6">
        <dbReference type="Rhea" id="RHEA:56797"/>
    </physiologicalReaction>
</comment>
<name>A0A226E5R5_FOLCA</name>
<dbReference type="PANTHER" id="PTHR12213:SF0">
    <property type="entry name" value="CORRINOID ADENOSYLTRANSFERASE MMAB"/>
    <property type="match status" value="1"/>
</dbReference>
<evidence type="ECO:0000256" key="7">
    <source>
        <dbReference type="ARBA" id="ARBA00056747"/>
    </source>
</evidence>
<evidence type="ECO:0000313" key="14">
    <source>
        <dbReference type="Proteomes" id="UP000198287"/>
    </source>
</evidence>
<keyword evidence="4 10" id="KW-0547">Nucleotide-binding</keyword>
<dbReference type="InterPro" id="IPR029499">
    <property type="entry name" value="PduO-typ"/>
</dbReference>
<evidence type="ECO:0000256" key="11">
    <source>
        <dbReference type="SAM" id="MobiDB-lite"/>
    </source>
</evidence>
<dbReference type="AlphaFoldDB" id="A0A226E5R5"/>
<comment type="function">
    <text evidence="7">Converts cob(I)alamin to adenosylcobalamin (adenosylcob(III)alamin), a coenzyme for methylmalonyl-CoA mutase, therefore participates in the final step of the vitamin B12 conversion. Generates adenosylcobalamin (AdoCbl) and directly delivers the cofactor to MUT in a transfer that is stimulated by ATP-binding to MMAB and gated by MMAA.</text>
</comment>
<dbReference type="GO" id="GO:0005524">
    <property type="term" value="F:ATP binding"/>
    <property type="evidence" value="ECO:0007669"/>
    <property type="project" value="UniProtKB-UniRule"/>
</dbReference>
<evidence type="ECO:0000313" key="13">
    <source>
        <dbReference type="EMBL" id="OXA52640.1"/>
    </source>
</evidence>
<evidence type="ECO:0000256" key="8">
    <source>
        <dbReference type="ARBA" id="ARBA00071654"/>
    </source>
</evidence>
<accession>A0A226E5R5</accession>
<dbReference type="Pfam" id="PF01923">
    <property type="entry name" value="Cob_adeno_trans"/>
    <property type="match status" value="1"/>
</dbReference>
<keyword evidence="3 10" id="KW-0808">Transferase</keyword>
<evidence type="ECO:0000256" key="10">
    <source>
        <dbReference type="RuleBase" id="RU366026"/>
    </source>
</evidence>
<evidence type="ECO:0000256" key="9">
    <source>
        <dbReference type="ARBA" id="ARBA00075216"/>
    </source>
</evidence>
<dbReference type="STRING" id="158441.A0A226E5R5"/>
<evidence type="ECO:0000256" key="2">
    <source>
        <dbReference type="ARBA" id="ARBA00011233"/>
    </source>
</evidence>
<gene>
    <name evidence="13" type="ORF">Fcan01_12790</name>
</gene>
<evidence type="ECO:0000256" key="3">
    <source>
        <dbReference type="ARBA" id="ARBA00022679"/>
    </source>
</evidence>
<proteinExistence type="inferred from homology"/>
<dbReference type="InterPro" id="IPR016030">
    <property type="entry name" value="CblAdoTrfase-like"/>
</dbReference>
<dbReference type="NCBIfam" id="TIGR00636">
    <property type="entry name" value="PduO_Nterm"/>
    <property type="match status" value="1"/>
</dbReference>
<organism evidence="13 14">
    <name type="scientific">Folsomia candida</name>
    <name type="common">Springtail</name>
    <dbReference type="NCBI Taxonomy" id="158441"/>
    <lineage>
        <taxon>Eukaryota</taxon>
        <taxon>Metazoa</taxon>
        <taxon>Ecdysozoa</taxon>
        <taxon>Arthropoda</taxon>
        <taxon>Hexapoda</taxon>
        <taxon>Collembola</taxon>
        <taxon>Entomobryomorpha</taxon>
        <taxon>Isotomoidea</taxon>
        <taxon>Isotomidae</taxon>
        <taxon>Proisotominae</taxon>
        <taxon>Folsomia</taxon>
    </lineage>
</organism>
<keyword evidence="14" id="KW-1185">Reference proteome</keyword>
<dbReference type="FunFam" id="1.20.1200.10:FF:000001">
    <property type="entry name" value="Cob(I)yrinic acid a,c-diamide adenosyltransferase"/>
    <property type="match status" value="1"/>
</dbReference>
<dbReference type="GO" id="GO:0008817">
    <property type="term" value="F:corrinoid adenosyltransferase activity"/>
    <property type="evidence" value="ECO:0007669"/>
    <property type="project" value="TreeGrafter"/>
</dbReference>
<feature type="domain" description="Cobalamin adenosyltransferase-like" evidence="12">
    <location>
        <begin position="61"/>
        <end position="224"/>
    </location>
</feature>
<dbReference type="OMA" id="HQACTVV"/>
<evidence type="ECO:0000259" key="12">
    <source>
        <dbReference type="Pfam" id="PF01923"/>
    </source>
</evidence>
<dbReference type="InterPro" id="IPR036451">
    <property type="entry name" value="CblAdoTrfase-like_sf"/>
</dbReference>
<dbReference type="SUPFAM" id="SSF89028">
    <property type="entry name" value="Cobalamin adenosyltransferase-like"/>
    <property type="match status" value="1"/>
</dbReference>
<sequence length="257" mass="28962">MACRWSSKLIESCRTKLGSDPHFARHKARFMSGDRLRMSISPGWIQAQTISSSQSRHEFKIYTRTGDKGTSALFTGERRPKNDLIFNALGSTDELSSHIAMAREYALEGDHSYCEQHSIDISAVIATPKSSAREAHLKKVGFSERHATELEEWIDEYTHELPPLQNFILPGGGKASAALHVARTVCRRAERCVSPLVLSGEIDTQALIYLNRLSDFLFTAARYAAKLDNRQEEIYIRSDLEEPPKKEKSKPLNPSKK</sequence>
<dbReference type="Gene3D" id="1.20.1200.10">
    <property type="entry name" value="Cobalamin adenosyltransferase-like"/>
    <property type="match status" value="1"/>
</dbReference>
<feature type="compositionally biased region" description="Basic and acidic residues" evidence="11">
    <location>
        <begin position="237"/>
        <end position="250"/>
    </location>
</feature>
<feature type="region of interest" description="Disordered" evidence="11">
    <location>
        <begin position="237"/>
        <end position="257"/>
    </location>
</feature>
<protein>
    <recommendedName>
        <fullName evidence="8">Corrinoid adenosyltransferase MMAB</fullName>
    </recommendedName>
    <alternativeName>
        <fullName evidence="9">ATP:co(I)rrinoid adenosyltransferase MMAB</fullName>
    </alternativeName>
</protein>
<comment type="similarity">
    <text evidence="1 10">Belongs to the Cob(I)alamin adenosyltransferase family.</text>
</comment>
<reference evidence="13 14" key="1">
    <citation type="submission" date="2015-12" db="EMBL/GenBank/DDBJ databases">
        <title>The genome of Folsomia candida.</title>
        <authorList>
            <person name="Faddeeva A."/>
            <person name="Derks M.F."/>
            <person name="Anvar Y."/>
            <person name="Smit S."/>
            <person name="Van Straalen N."/>
            <person name="Roelofs D."/>
        </authorList>
    </citation>
    <scope>NUCLEOTIDE SEQUENCE [LARGE SCALE GENOMIC DNA]</scope>
    <source>
        <strain evidence="13 14">VU population</strain>
        <tissue evidence="13">Whole body</tissue>
    </source>
</reference>
<dbReference type="Proteomes" id="UP000198287">
    <property type="component" value="Unassembled WGS sequence"/>
</dbReference>
<evidence type="ECO:0000256" key="6">
    <source>
        <dbReference type="ARBA" id="ARBA00051988"/>
    </source>
</evidence>
<evidence type="ECO:0000256" key="5">
    <source>
        <dbReference type="ARBA" id="ARBA00022840"/>
    </source>
</evidence>
<dbReference type="GO" id="GO:0009235">
    <property type="term" value="P:cobalamin metabolic process"/>
    <property type="evidence" value="ECO:0007669"/>
    <property type="project" value="UniProtKB-ARBA"/>
</dbReference>
<dbReference type="OrthoDB" id="549173at2759"/>
<evidence type="ECO:0000256" key="4">
    <source>
        <dbReference type="ARBA" id="ARBA00022741"/>
    </source>
</evidence>
<comment type="subunit">
    <text evidence="2">Homotrimer.</text>
</comment>
<evidence type="ECO:0000256" key="1">
    <source>
        <dbReference type="ARBA" id="ARBA00007487"/>
    </source>
</evidence>